<comment type="caution">
    <text evidence="2">The sequence shown here is derived from an EMBL/GenBank/DDBJ whole genome shotgun (WGS) entry which is preliminary data.</text>
</comment>
<evidence type="ECO:0000313" key="3">
    <source>
        <dbReference type="Proteomes" id="UP001431429"/>
    </source>
</evidence>
<gene>
    <name evidence="2" type="ORF">NBG84_13920</name>
</gene>
<protein>
    <submittedName>
        <fullName evidence="2">Helix-turn-helix domain-containing protein</fullName>
    </submittedName>
</protein>
<accession>A0ABT0UMZ9</accession>
<name>A0ABT0UMZ9_9ACTN</name>
<evidence type="ECO:0000256" key="1">
    <source>
        <dbReference type="SAM" id="MobiDB-lite"/>
    </source>
</evidence>
<dbReference type="EMBL" id="JAMQAW010000010">
    <property type="protein sequence ID" value="MCM2389379.1"/>
    <property type="molecule type" value="Genomic_DNA"/>
</dbReference>
<keyword evidence="3" id="KW-1185">Reference proteome</keyword>
<sequence length="288" mass="31390">MSSVDSSAPPSSGVIHVRHRHDTHFSVVGNHLAQHRTLSATAIGLAVHIQSLPDGAAVGIKALAARFPESEYRIAAALRELERAGYLQRSRLRTPGQRIVTRTTYFEHPGAPTTASAPAVQRRSRVSLVKAVRSPAADLLARLRLSDPRLTLSVRDIVSLCPAVTAWLERAVPPDQVLRTLSTALPAGPIHRPARLLAYRLAQWLPPEVPAAPPVVPLQECAECERPFRAAEPRVLPGLPLRAGRRLTYDRPRSPSATRGGYVRSQTGRLRPGVPASEPQAQPRRPRL</sequence>
<dbReference type="RefSeq" id="WP_250919698.1">
    <property type="nucleotide sequence ID" value="NZ_JAMQAW010000010.1"/>
</dbReference>
<reference evidence="2" key="1">
    <citation type="submission" date="2022-06" db="EMBL/GenBank/DDBJ databases">
        <title>Genome public.</title>
        <authorList>
            <person name="Sun Q."/>
        </authorList>
    </citation>
    <scope>NUCLEOTIDE SEQUENCE</scope>
    <source>
        <strain evidence="2">CWNU-1</strain>
    </source>
</reference>
<proteinExistence type="predicted"/>
<feature type="region of interest" description="Disordered" evidence="1">
    <location>
        <begin position="246"/>
        <end position="288"/>
    </location>
</feature>
<evidence type="ECO:0000313" key="2">
    <source>
        <dbReference type="EMBL" id="MCM2389379.1"/>
    </source>
</evidence>
<dbReference type="Proteomes" id="UP001431429">
    <property type="component" value="Unassembled WGS sequence"/>
</dbReference>
<organism evidence="2 3">
    <name type="scientific">Streptomyces albipurpureus</name>
    <dbReference type="NCBI Taxonomy" id="2897419"/>
    <lineage>
        <taxon>Bacteria</taxon>
        <taxon>Bacillati</taxon>
        <taxon>Actinomycetota</taxon>
        <taxon>Actinomycetes</taxon>
        <taxon>Kitasatosporales</taxon>
        <taxon>Streptomycetaceae</taxon>
        <taxon>Streptomyces</taxon>
    </lineage>
</organism>